<keyword evidence="9" id="KW-0679">Respiratory chain</keyword>
<feature type="transmembrane region" description="Helical" evidence="9">
    <location>
        <begin position="57"/>
        <end position="81"/>
    </location>
</feature>
<comment type="similarity">
    <text evidence="2 9">Belongs to the complex I subunit 3 family.</text>
</comment>
<dbReference type="GO" id="GO:0030964">
    <property type="term" value="C:NADH dehydrogenase complex"/>
    <property type="evidence" value="ECO:0007669"/>
    <property type="project" value="TreeGrafter"/>
</dbReference>
<name>A0A3Q8UAC8_9HYME</name>
<evidence type="ECO:0000256" key="9">
    <source>
        <dbReference type="RuleBase" id="RU003640"/>
    </source>
</evidence>
<dbReference type="Gene3D" id="1.20.58.1610">
    <property type="entry name" value="NADH:ubiquinone/plastoquinone oxidoreductase, chain 3"/>
    <property type="match status" value="1"/>
</dbReference>
<dbReference type="PANTHER" id="PTHR11058:SF9">
    <property type="entry name" value="NADH-UBIQUINONE OXIDOREDUCTASE CHAIN 3"/>
    <property type="match status" value="1"/>
</dbReference>
<comment type="function">
    <text evidence="9">Core subunit of the mitochondrial membrane respiratory chain NADH dehydrogenase (Complex I) which catalyzes electron transfer from NADH through the respiratory chain, using ubiquinone as an electron acceptor. Essential for the catalytic activity of complex I.</text>
</comment>
<organism evidence="10">
    <name type="scientific">Synergus sp. ZJUH_2016033</name>
    <dbReference type="NCBI Taxonomy" id="2491171"/>
    <lineage>
        <taxon>Eukaryota</taxon>
        <taxon>Metazoa</taxon>
        <taxon>Ecdysozoa</taxon>
        <taxon>Arthropoda</taxon>
        <taxon>Hexapoda</taxon>
        <taxon>Insecta</taxon>
        <taxon>Pterygota</taxon>
        <taxon>Neoptera</taxon>
        <taxon>Endopterygota</taxon>
        <taxon>Hymenoptera</taxon>
        <taxon>Apocrita</taxon>
        <taxon>Proctotrupomorpha</taxon>
        <taxon>Cynipoidea</taxon>
        <taxon>Cynipidae</taxon>
        <taxon>Cynipinae</taxon>
        <taxon>Synergini</taxon>
        <taxon>Synergus</taxon>
    </lineage>
</organism>
<evidence type="ECO:0000256" key="1">
    <source>
        <dbReference type="ARBA" id="ARBA00004370"/>
    </source>
</evidence>
<dbReference type="Pfam" id="PF00507">
    <property type="entry name" value="Oxidored_q4"/>
    <property type="match status" value="1"/>
</dbReference>
<keyword evidence="9" id="KW-0520">NAD</keyword>
<dbReference type="InterPro" id="IPR000440">
    <property type="entry name" value="NADH_UbQ/plastoQ_OxRdtase_su3"/>
</dbReference>
<evidence type="ECO:0000256" key="8">
    <source>
        <dbReference type="ARBA" id="ARBA00049551"/>
    </source>
</evidence>
<keyword evidence="9 10" id="KW-0496">Mitochondrion</keyword>
<evidence type="ECO:0000256" key="3">
    <source>
        <dbReference type="ARBA" id="ARBA00021007"/>
    </source>
</evidence>
<keyword evidence="9" id="KW-1278">Translocase</keyword>
<reference evidence="10" key="1">
    <citation type="journal article" date="2018" name="Mol. Phylogenet. Evol.">
        <title>Mitochondrial phylogenomics of the Hymenoptera.</title>
        <authorList>
            <person name="Tang P."/>
            <person name="Zhu J.C."/>
            <person name="Zheng B.Y."/>
            <person name="Wei S.J."/>
            <person name="Sharkey M."/>
            <person name="Chen X.X."/>
            <person name="Vogler A.P."/>
        </authorList>
    </citation>
    <scope>NUCLEOTIDE SEQUENCE</scope>
</reference>
<evidence type="ECO:0000256" key="5">
    <source>
        <dbReference type="ARBA" id="ARBA00022692"/>
    </source>
</evidence>
<dbReference type="AlphaFoldDB" id="A0A3Q8UAC8"/>
<evidence type="ECO:0000256" key="2">
    <source>
        <dbReference type="ARBA" id="ARBA00008472"/>
    </source>
</evidence>
<gene>
    <name evidence="10" type="primary">nad3</name>
</gene>
<dbReference type="EC" id="7.1.1.2" evidence="9"/>
<evidence type="ECO:0000256" key="4">
    <source>
        <dbReference type="ARBA" id="ARBA00022448"/>
    </source>
</evidence>
<dbReference type="GO" id="GO:0008137">
    <property type="term" value="F:NADH dehydrogenase (ubiquinone) activity"/>
    <property type="evidence" value="ECO:0007669"/>
    <property type="project" value="UniProtKB-UniRule"/>
</dbReference>
<keyword evidence="4 9" id="KW-0813">Transport</keyword>
<protein>
    <recommendedName>
        <fullName evidence="3 9">NADH-ubiquinone oxidoreductase chain 3</fullName>
        <ecNumber evidence="9">7.1.1.2</ecNumber>
    </recommendedName>
</protein>
<feature type="transmembrane region" description="Helical" evidence="9">
    <location>
        <begin position="6"/>
        <end position="25"/>
    </location>
</feature>
<dbReference type="EMBL" id="MG923514">
    <property type="protein sequence ID" value="AZL93484.1"/>
    <property type="molecule type" value="Genomic_DNA"/>
</dbReference>
<comment type="subcellular location">
    <subcellularLocation>
        <location evidence="1">Membrane</location>
    </subcellularLocation>
    <subcellularLocation>
        <location evidence="9">Mitochondrion membrane</location>
        <topology evidence="9">Multi-pass membrane protein</topology>
    </subcellularLocation>
</comment>
<proteinExistence type="inferred from homology"/>
<geneLocation type="mitochondrion" evidence="10"/>
<feature type="transmembrane region" description="Helical" evidence="9">
    <location>
        <begin position="87"/>
        <end position="105"/>
    </location>
</feature>
<keyword evidence="9" id="KW-0830">Ubiquinone</keyword>
<evidence type="ECO:0000313" key="10">
    <source>
        <dbReference type="EMBL" id="AZL93484.1"/>
    </source>
</evidence>
<keyword evidence="5 9" id="KW-0812">Transmembrane</keyword>
<dbReference type="PANTHER" id="PTHR11058">
    <property type="entry name" value="NADH-UBIQUINONE OXIDOREDUCTASE CHAIN 3"/>
    <property type="match status" value="1"/>
</dbReference>
<dbReference type="GO" id="GO:0031966">
    <property type="term" value="C:mitochondrial membrane"/>
    <property type="evidence" value="ECO:0007669"/>
    <property type="project" value="UniProtKB-SubCell"/>
</dbReference>
<sequence>MFYLILMNLMIIMLSFILLSFNLILSKKKIKSRNKLTSFECGFDNISFMRLPFSINFFMISMIFLIFDIEISLIFPIIKIFNMNNFIFKNIFLIILIILILGLYYEWKEGSLKWLN</sequence>
<evidence type="ECO:0000256" key="6">
    <source>
        <dbReference type="ARBA" id="ARBA00022989"/>
    </source>
</evidence>
<evidence type="ECO:0000256" key="7">
    <source>
        <dbReference type="ARBA" id="ARBA00023136"/>
    </source>
</evidence>
<keyword evidence="9" id="KW-0249">Electron transport</keyword>
<keyword evidence="6 9" id="KW-1133">Transmembrane helix</keyword>
<dbReference type="InterPro" id="IPR038430">
    <property type="entry name" value="NDAH_ubi_oxred_su3_sf"/>
</dbReference>
<comment type="catalytic activity">
    <reaction evidence="8 9">
        <text>a ubiquinone + NADH + 5 H(+)(in) = a ubiquinol + NAD(+) + 4 H(+)(out)</text>
        <dbReference type="Rhea" id="RHEA:29091"/>
        <dbReference type="Rhea" id="RHEA-COMP:9565"/>
        <dbReference type="Rhea" id="RHEA-COMP:9566"/>
        <dbReference type="ChEBI" id="CHEBI:15378"/>
        <dbReference type="ChEBI" id="CHEBI:16389"/>
        <dbReference type="ChEBI" id="CHEBI:17976"/>
        <dbReference type="ChEBI" id="CHEBI:57540"/>
        <dbReference type="ChEBI" id="CHEBI:57945"/>
        <dbReference type="EC" id="7.1.1.2"/>
    </reaction>
</comment>
<keyword evidence="7 9" id="KW-0472">Membrane</keyword>
<accession>A0A3Q8UAC8</accession>